<protein>
    <submittedName>
        <fullName evidence="2">Uncharacterized protein</fullName>
    </submittedName>
</protein>
<dbReference type="OrthoDB" id="6391281at2759"/>
<feature type="compositionally biased region" description="Low complexity" evidence="1">
    <location>
        <begin position="25"/>
        <end position="37"/>
    </location>
</feature>
<reference evidence="2" key="1">
    <citation type="submission" date="2021-11" db="EMBL/GenBank/DDBJ databases">
        <authorList>
            <person name="Schell T."/>
        </authorList>
    </citation>
    <scope>NUCLEOTIDE SEQUENCE</scope>
    <source>
        <strain evidence="2">M5</strain>
    </source>
</reference>
<accession>A0A8J2WCA0</accession>
<dbReference type="AlphaFoldDB" id="A0A8J2WCA0"/>
<feature type="region of interest" description="Disordered" evidence="1">
    <location>
        <begin position="22"/>
        <end position="50"/>
    </location>
</feature>
<proteinExistence type="predicted"/>
<name>A0A8J2WCA0_9CRUS</name>
<gene>
    <name evidence="2" type="ORF">DGAL_LOCUS16318</name>
</gene>
<evidence type="ECO:0000313" key="2">
    <source>
        <dbReference type="EMBL" id="CAH0112583.1"/>
    </source>
</evidence>
<evidence type="ECO:0000256" key="1">
    <source>
        <dbReference type="SAM" id="MobiDB-lite"/>
    </source>
</evidence>
<keyword evidence="3" id="KW-1185">Reference proteome</keyword>
<sequence length="129" mass="14344">MESRFPPESCVIHQMALPISHLNEESINSSDTESSTSDAEENLDGTDCDELDGTTVIDVADSSSLGSSNLVSFKQILRHWAASTNQKNSHLTYLLQLLKEHKPLIDFDRLPSSGKQLMFIDGRDVPRQL</sequence>
<dbReference type="Proteomes" id="UP000789390">
    <property type="component" value="Unassembled WGS sequence"/>
</dbReference>
<comment type="caution">
    <text evidence="2">The sequence shown here is derived from an EMBL/GenBank/DDBJ whole genome shotgun (WGS) entry which is preliminary data.</text>
</comment>
<evidence type="ECO:0000313" key="3">
    <source>
        <dbReference type="Proteomes" id="UP000789390"/>
    </source>
</evidence>
<organism evidence="2 3">
    <name type="scientific">Daphnia galeata</name>
    <dbReference type="NCBI Taxonomy" id="27404"/>
    <lineage>
        <taxon>Eukaryota</taxon>
        <taxon>Metazoa</taxon>
        <taxon>Ecdysozoa</taxon>
        <taxon>Arthropoda</taxon>
        <taxon>Crustacea</taxon>
        <taxon>Branchiopoda</taxon>
        <taxon>Diplostraca</taxon>
        <taxon>Cladocera</taxon>
        <taxon>Anomopoda</taxon>
        <taxon>Daphniidae</taxon>
        <taxon>Daphnia</taxon>
    </lineage>
</organism>
<feature type="compositionally biased region" description="Acidic residues" evidence="1">
    <location>
        <begin position="38"/>
        <end position="50"/>
    </location>
</feature>
<dbReference type="EMBL" id="CAKKLH010000328">
    <property type="protein sequence ID" value="CAH0112583.1"/>
    <property type="molecule type" value="Genomic_DNA"/>
</dbReference>